<dbReference type="SMART" id="SM00418">
    <property type="entry name" value="HTH_ARSR"/>
    <property type="match status" value="1"/>
</dbReference>
<evidence type="ECO:0000313" key="6">
    <source>
        <dbReference type="Proteomes" id="UP001595816"/>
    </source>
</evidence>
<dbReference type="InterPro" id="IPR011991">
    <property type="entry name" value="ArsR-like_HTH"/>
</dbReference>
<organism evidence="5 6">
    <name type="scientific">Hamadaea flava</name>
    <dbReference type="NCBI Taxonomy" id="1742688"/>
    <lineage>
        <taxon>Bacteria</taxon>
        <taxon>Bacillati</taxon>
        <taxon>Actinomycetota</taxon>
        <taxon>Actinomycetes</taxon>
        <taxon>Micromonosporales</taxon>
        <taxon>Micromonosporaceae</taxon>
        <taxon>Hamadaea</taxon>
    </lineage>
</organism>
<evidence type="ECO:0000256" key="1">
    <source>
        <dbReference type="ARBA" id="ARBA00023015"/>
    </source>
</evidence>
<dbReference type="CDD" id="cd00090">
    <property type="entry name" value="HTH_ARSR"/>
    <property type="match status" value="1"/>
</dbReference>
<keyword evidence="6" id="KW-1185">Reference proteome</keyword>
<keyword evidence="1" id="KW-0805">Transcription regulation</keyword>
<keyword evidence="2" id="KW-0238">DNA-binding</keyword>
<dbReference type="Proteomes" id="UP001595816">
    <property type="component" value="Unassembled WGS sequence"/>
</dbReference>
<dbReference type="InterPro" id="IPR051011">
    <property type="entry name" value="Metal_resp_trans_reg"/>
</dbReference>
<gene>
    <name evidence="5" type="ORF">ACFOZ4_30930</name>
</gene>
<evidence type="ECO:0000256" key="2">
    <source>
        <dbReference type="ARBA" id="ARBA00023125"/>
    </source>
</evidence>
<name>A0ABV8LVF6_9ACTN</name>
<evidence type="ECO:0000259" key="4">
    <source>
        <dbReference type="SMART" id="SM00418"/>
    </source>
</evidence>
<feature type="domain" description="HTH arsR-type" evidence="4">
    <location>
        <begin position="243"/>
        <end position="321"/>
    </location>
</feature>
<dbReference type="EMBL" id="JBHSAY010000020">
    <property type="protein sequence ID" value="MFC4135047.1"/>
    <property type="molecule type" value="Genomic_DNA"/>
</dbReference>
<dbReference type="InterPro" id="IPR001845">
    <property type="entry name" value="HTH_ArsR_DNA-bd_dom"/>
</dbReference>
<dbReference type="SUPFAM" id="SSF46785">
    <property type="entry name" value="Winged helix' DNA-binding domain"/>
    <property type="match status" value="1"/>
</dbReference>
<dbReference type="InterPro" id="IPR000835">
    <property type="entry name" value="HTH_MarR-typ"/>
</dbReference>
<reference evidence="6" key="1">
    <citation type="journal article" date="2019" name="Int. J. Syst. Evol. Microbiol.">
        <title>The Global Catalogue of Microorganisms (GCM) 10K type strain sequencing project: providing services to taxonomists for standard genome sequencing and annotation.</title>
        <authorList>
            <consortium name="The Broad Institute Genomics Platform"/>
            <consortium name="The Broad Institute Genome Sequencing Center for Infectious Disease"/>
            <person name="Wu L."/>
            <person name="Ma J."/>
        </authorList>
    </citation>
    <scope>NUCLEOTIDE SEQUENCE [LARGE SCALE GENOMIC DNA]</scope>
    <source>
        <strain evidence="6">CGMCC 4.7289</strain>
    </source>
</reference>
<evidence type="ECO:0000313" key="5">
    <source>
        <dbReference type="EMBL" id="MFC4135047.1"/>
    </source>
</evidence>
<proteinExistence type="predicted"/>
<dbReference type="InterPro" id="IPR036388">
    <property type="entry name" value="WH-like_DNA-bd_sf"/>
</dbReference>
<sequence length="321" mass="34822">MLRIHFTDADLGGVRLAPGADPLWEALLSQHQVTGGGPPVLRSWRRRTRSRLTPPMRTLLRLAPPTGYSPDFLTPTAGVRDIEASLEAVRRTSLDLVHADLGWMQAHRPPPGWVRKLADGDAAAMRGLTEAMREYFDAALAAVWPSVCGHVAAERAIRARAMADGGVRRLLATLHPAVRWEPPVLRVAYPEDRDLHLGGRGLVLLPSYFCWRTPVTLRAADRPPVLVYPIDHSADRHHGATPGNLTALVGATRAAVLRAALRHPHGCTTGDLARYAGISLSSASEHATVLRQAGLLRARPLGRHVLHVITELGRRLAGGGD</sequence>
<accession>A0ABV8LVF6</accession>
<dbReference type="PANTHER" id="PTHR43132">
    <property type="entry name" value="ARSENICAL RESISTANCE OPERON REPRESSOR ARSR-RELATED"/>
    <property type="match status" value="1"/>
</dbReference>
<protein>
    <submittedName>
        <fullName evidence="5">ArsR/SmtB family transcription factor</fullName>
    </submittedName>
</protein>
<dbReference type="PANTHER" id="PTHR43132:SF8">
    <property type="entry name" value="HTH-TYPE TRANSCRIPTIONAL REGULATOR KMTR"/>
    <property type="match status" value="1"/>
</dbReference>
<dbReference type="Gene3D" id="1.10.10.10">
    <property type="entry name" value="Winged helix-like DNA-binding domain superfamily/Winged helix DNA-binding domain"/>
    <property type="match status" value="1"/>
</dbReference>
<evidence type="ECO:0000256" key="3">
    <source>
        <dbReference type="ARBA" id="ARBA00023163"/>
    </source>
</evidence>
<dbReference type="Pfam" id="PF12802">
    <property type="entry name" value="MarR_2"/>
    <property type="match status" value="1"/>
</dbReference>
<dbReference type="InterPro" id="IPR036390">
    <property type="entry name" value="WH_DNA-bd_sf"/>
</dbReference>
<comment type="caution">
    <text evidence="5">The sequence shown here is derived from an EMBL/GenBank/DDBJ whole genome shotgun (WGS) entry which is preliminary data.</text>
</comment>
<dbReference type="RefSeq" id="WP_253762876.1">
    <property type="nucleotide sequence ID" value="NZ_JAMZDZ010000001.1"/>
</dbReference>
<keyword evidence="3" id="KW-0804">Transcription</keyword>